<reference evidence="1 2" key="1">
    <citation type="journal article" date="2023" name="ACS Omega">
        <title>Identification of the Neoaspergillic Acid Biosynthesis Gene Cluster by Establishing an In Vitro CRISPR-Ribonucleoprotein Genetic System in Aspergillus melleus.</title>
        <authorList>
            <person name="Yuan B."/>
            <person name="Grau M.F."/>
            <person name="Murata R.M."/>
            <person name="Torok T."/>
            <person name="Venkateswaran K."/>
            <person name="Stajich J.E."/>
            <person name="Wang C.C.C."/>
        </authorList>
    </citation>
    <scope>NUCLEOTIDE SEQUENCE [LARGE SCALE GENOMIC DNA]</scope>
    <source>
        <strain evidence="1 2">IMV 1140</strain>
    </source>
</reference>
<gene>
    <name evidence="1" type="primary">NOP58_1</name>
    <name evidence="1" type="ORF">N8T08_009848</name>
</gene>
<protein>
    <submittedName>
        <fullName evidence="1">Nucleolar protein 58</fullName>
    </submittedName>
</protein>
<sequence length="105" mass="11504">MTLFILTETSAGYALLKAKDKKLLKRDDLAEEASTPEGVSNLLKLKSFQKFESATAALEEVASIVEGKVTPRLASLLEEIKDEKKASLAVADPKLGMCYLNQHNH</sequence>
<name>A0ACC3ASZ2_9EURO</name>
<accession>A0ACC3ASZ2</accession>
<keyword evidence="2" id="KW-1185">Reference proteome</keyword>
<evidence type="ECO:0000313" key="1">
    <source>
        <dbReference type="EMBL" id="KAK1140851.1"/>
    </source>
</evidence>
<organism evidence="1 2">
    <name type="scientific">Aspergillus melleus</name>
    <dbReference type="NCBI Taxonomy" id="138277"/>
    <lineage>
        <taxon>Eukaryota</taxon>
        <taxon>Fungi</taxon>
        <taxon>Dikarya</taxon>
        <taxon>Ascomycota</taxon>
        <taxon>Pezizomycotina</taxon>
        <taxon>Eurotiomycetes</taxon>
        <taxon>Eurotiomycetidae</taxon>
        <taxon>Eurotiales</taxon>
        <taxon>Aspergillaceae</taxon>
        <taxon>Aspergillus</taxon>
        <taxon>Aspergillus subgen. Circumdati</taxon>
    </lineage>
</organism>
<comment type="caution">
    <text evidence="1">The sequence shown here is derived from an EMBL/GenBank/DDBJ whole genome shotgun (WGS) entry which is preliminary data.</text>
</comment>
<evidence type="ECO:0000313" key="2">
    <source>
        <dbReference type="Proteomes" id="UP001177260"/>
    </source>
</evidence>
<dbReference type="EMBL" id="JAOPJF010000074">
    <property type="protein sequence ID" value="KAK1140851.1"/>
    <property type="molecule type" value="Genomic_DNA"/>
</dbReference>
<dbReference type="Proteomes" id="UP001177260">
    <property type="component" value="Unassembled WGS sequence"/>
</dbReference>
<proteinExistence type="predicted"/>